<dbReference type="Pfam" id="PF09793">
    <property type="entry name" value="AD"/>
    <property type="match status" value="1"/>
</dbReference>
<proteinExistence type="predicted"/>
<feature type="compositionally biased region" description="Polar residues" evidence="1">
    <location>
        <begin position="78"/>
        <end position="90"/>
    </location>
</feature>
<dbReference type="PROSITE" id="PS52001">
    <property type="entry name" value="AD"/>
    <property type="match status" value="1"/>
</dbReference>
<dbReference type="InterPro" id="IPR047574">
    <property type="entry name" value="AD"/>
</dbReference>
<feature type="region of interest" description="Disordered" evidence="1">
    <location>
        <begin position="21"/>
        <end position="90"/>
    </location>
</feature>
<organism evidence="3 4">
    <name type="scientific">Entomortierella chlamydospora</name>
    <dbReference type="NCBI Taxonomy" id="101097"/>
    <lineage>
        <taxon>Eukaryota</taxon>
        <taxon>Fungi</taxon>
        <taxon>Fungi incertae sedis</taxon>
        <taxon>Mucoromycota</taxon>
        <taxon>Mortierellomycotina</taxon>
        <taxon>Mortierellomycetes</taxon>
        <taxon>Mortierellales</taxon>
        <taxon>Mortierellaceae</taxon>
        <taxon>Entomortierella</taxon>
    </lineage>
</organism>
<sequence length="263" mass="27093">MESLNKKTPISFAAAAGKISLAQPASASPPPTTTTTTASTSTGGTTSGSGQPPTKNGANVPGNQSSSSQGSQSLSSSVPTSGTGAIKSTASASSGSIDWIVGLNVKVITQADDVFEGQVYAYDVIMNCICQSKITSTATTPATYYSQSLGGNCSAPRPKYDFRILKINYIKEVVPLSTTAASNVKETELSEEGKTNAGANNSNSITSNVYSTALPVVGYVQLDKIQQREQQAVREVQAAAARIGVGVTSIAQDIFDALSKTYV</sequence>
<dbReference type="AlphaFoldDB" id="A0A9P6MZV3"/>
<evidence type="ECO:0000313" key="4">
    <source>
        <dbReference type="Proteomes" id="UP000703661"/>
    </source>
</evidence>
<keyword evidence="4" id="KW-1185">Reference proteome</keyword>
<evidence type="ECO:0000256" key="1">
    <source>
        <dbReference type="SAM" id="MobiDB-lite"/>
    </source>
</evidence>
<protein>
    <recommendedName>
        <fullName evidence="2">AD domain-containing protein</fullName>
    </recommendedName>
</protein>
<evidence type="ECO:0000259" key="2">
    <source>
        <dbReference type="PROSITE" id="PS52001"/>
    </source>
</evidence>
<evidence type="ECO:0000313" key="3">
    <source>
        <dbReference type="EMBL" id="KAG0018847.1"/>
    </source>
</evidence>
<reference evidence="3" key="1">
    <citation type="journal article" date="2020" name="Fungal Divers.">
        <title>Resolving the Mortierellaceae phylogeny through synthesis of multi-gene phylogenetics and phylogenomics.</title>
        <authorList>
            <person name="Vandepol N."/>
            <person name="Liber J."/>
            <person name="Desiro A."/>
            <person name="Na H."/>
            <person name="Kennedy M."/>
            <person name="Barry K."/>
            <person name="Grigoriev I.V."/>
            <person name="Miller A.N."/>
            <person name="O'Donnell K."/>
            <person name="Stajich J.E."/>
            <person name="Bonito G."/>
        </authorList>
    </citation>
    <scope>NUCLEOTIDE SEQUENCE</scope>
    <source>
        <strain evidence="3">NRRL 2769</strain>
    </source>
</reference>
<name>A0A9P6MZV3_9FUNG</name>
<gene>
    <name evidence="3" type="ORF">BGZ80_006641</name>
</gene>
<dbReference type="PANTHER" id="PTHR13542">
    <property type="entry name" value="LSM12 HOMOLOG"/>
    <property type="match status" value="1"/>
</dbReference>
<dbReference type="InterPro" id="IPR039683">
    <property type="entry name" value="Lsm12-like"/>
</dbReference>
<feature type="compositionally biased region" description="Low complexity" evidence="1">
    <location>
        <begin position="33"/>
        <end position="54"/>
    </location>
</feature>
<dbReference type="Proteomes" id="UP000703661">
    <property type="component" value="Unassembled WGS sequence"/>
</dbReference>
<feature type="compositionally biased region" description="Low complexity" evidence="1">
    <location>
        <begin position="64"/>
        <end position="77"/>
    </location>
</feature>
<comment type="caution">
    <text evidence="3">The sequence shown here is derived from an EMBL/GenBank/DDBJ whole genome shotgun (WGS) entry which is preliminary data.</text>
</comment>
<dbReference type="EMBL" id="JAAAID010000329">
    <property type="protein sequence ID" value="KAG0018847.1"/>
    <property type="molecule type" value="Genomic_DNA"/>
</dbReference>
<accession>A0A9P6MZV3</accession>
<feature type="domain" description="AD" evidence="2">
    <location>
        <begin position="218"/>
        <end position="263"/>
    </location>
</feature>
<dbReference type="InterPro" id="IPR019181">
    <property type="entry name" value="LSM12_ABD"/>
</dbReference>